<dbReference type="Proteomes" id="UP000451565">
    <property type="component" value="Unassembled WGS sequence"/>
</dbReference>
<gene>
    <name evidence="2" type="ORF">GEV47_07800</name>
</gene>
<evidence type="ECO:0000259" key="1">
    <source>
        <dbReference type="PROSITE" id="PS51724"/>
    </source>
</evidence>
<proteinExistence type="predicted"/>
<dbReference type="Pfam" id="PF05036">
    <property type="entry name" value="SPOR"/>
    <property type="match status" value="1"/>
</dbReference>
<organism evidence="2 3">
    <name type="scientific">Glaciimonas soli</name>
    <dbReference type="NCBI Taxonomy" id="2590999"/>
    <lineage>
        <taxon>Bacteria</taxon>
        <taxon>Pseudomonadati</taxon>
        <taxon>Pseudomonadota</taxon>
        <taxon>Betaproteobacteria</taxon>
        <taxon>Burkholderiales</taxon>
        <taxon>Oxalobacteraceae</taxon>
        <taxon>Glaciimonas</taxon>
    </lineage>
</organism>
<name>A0A843YMA1_9BURK</name>
<evidence type="ECO:0000313" key="3">
    <source>
        <dbReference type="Proteomes" id="UP000451565"/>
    </source>
</evidence>
<dbReference type="AlphaFoldDB" id="A0A843YMA1"/>
<sequence>MLKYFFGLLLLLNIGLFALQKGYFDGIYSNGREPERMSTQLASDKIVLLANMPEPSVVTPTDTPAATPTAPIAAKPEVATPTKPAVAKPAASLAVVSACTEIGNFSAAEARKFASLVAEKIPAITVNRHEAQDVSSYMVYLPSLGSKEAADKKSDELRGLGINDFFVIQDSTSNLRYGISLGIFKTSENANTQIANLAKKGISGAQISPRNSTGSNIKVAFQLHSLTAAAKTEFDSIKASFPQQEVRSCH</sequence>
<evidence type="ECO:0000313" key="2">
    <source>
        <dbReference type="EMBL" id="MQR00585.1"/>
    </source>
</evidence>
<dbReference type="PROSITE" id="PS51724">
    <property type="entry name" value="SPOR"/>
    <property type="match status" value="1"/>
</dbReference>
<keyword evidence="3" id="KW-1185">Reference proteome</keyword>
<dbReference type="EMBL" id="WINI01000003">
    <property type="protein sequence ID" value="MQR00585.1"/>
    <property type="molecule type" value="Genomic_DNA"/>
</dbReference>
<dbReference type="GO" id="GO:0042834">
    <property type="term" value="F:peptidoglycan binding"/>
    <property type="evidence" value="ECO:0007669"/>
    <property type="project" value="InterPro"/>
</dbReference>
<dbReference type="InterPro" id="IPR007730">
    <property type="entry name" value="SPOR-like_dom"/>
</dbReference>
<reference evidence="2 3" key="1">
    <citation type="submission" date="2019-10" db="EMBL/GenBank/DDBJ databases">
        <title>Glaciimonas soli sp. nov., a psychrophilic bacterium isolated from the forest soil of a high elevation mountain in Taiwan.</title>
        <authorList>
            <person name="Wang L.-T."/>
            <person name="Shieh W.Y."/>
        </authorList>
    </citation>
    <scope>NUCLEOTIDE SEQUENCE [LARGE SCALE GENOMIC DNA]</scope>
    <source>
        <strain evidence="2 3">GS1</strain>
    </source>
</reference>
<comment type="caution">
    <text evidence="2">The sequence shown here is derived from an EMBL/GenBank/DDBJ whole genome shotgun (WGS) entry which is preliminary data.</text>
</comment>
<protein>
    <submittedName>
        <fullName evidence="2">SPOR domain-containing protein</fullName>
    </submittedName>
</protein>
<dbReference type="OrthoDB" id="5298866at2"/>
<feature type="domain" description="SPOR" evidence="1">
    <location>
        <begin position="131"/>
        <end position="212"/>
    </location>
</feature>
<accession>A0A843YMA1</accession>